<dbReference type="Proteomes" id="UP000001056">
    <property type="component" value="Unassembled WGS sequence"/>
</dbReference>
<dbReference type="SUPFAM" id="SSF63393">
    <property type="entry name" value="RNA polymerase subunits"/>
    <property type="match status" value="1"/>
</dbReference>
<dbReference type="Gene3D" id="2.20.28.30">
    <property type="entry name" value="RNA polymerase ii, chain L"/>
    <property type="match status" value="1"/>
</dbReference>
<dbReference type="InterPro" id="IPR029040">
    <property type="entry name" value="RPABC4/Spt4"/>
</dbReference>
<dbReference type="Pfam" id="PF03604">
    <property type="entry name" value="Zn_ribbon_RPAB4"/>
    <property type="match status" value="1"/>
</dbReference>
<evidence type="ECO:0000256" key="3">
    <source>
        <dbReference type="SAM" id="MobiDB-lite"/>
    </source>
</evidence>
<accession>Q2HF65</accession>
<dbReference type="eggNOG" id="ENOG502RIXT">
    <property type="taxonomic scope" value="Eukaryota"/>
</dbReference>
<dbReference type="GO" id="GO:0006351">
    <property type="term" value="P:DNA-templated transcription"/>
    <property type="evidence" value="ECO:0007669"/>
    <property type="project" value="InterPro"/>
</dbReference>
<dbReference type="GeneID" id="4388060"/>
<evidence type="ECO:0000313" key="4">
    <source>
        <dbReference type="EMBL" id="EAQ92904.1"/>
    </source>
</evidence>
<sequence length="147" mass="16045">MSFREAYEPPLRQPTVQEEANNGNKTPTTPSIHNDNSTAAFSNGSDDNGEALGDADVILQSPARRTNIVSAATASRSLNQPQRIWSKTPQTAMRADYATADKKVPYLCAACGVVTRFTANDMLRCVNCGGWTMHKPRVKQISQYPAN</sequence>
<dbReference type="OMA" id="ANDMLRC"/>
<dbReference type="VEuPathDB" id="FungiDB:CHGG_01139"/>
<keyword evidence="5" id="KW-1185">Reference proteome</keyword>
<proteinExistence type="predicted"/>
<dbReference type="RefSeq" id="XP_001220360.1">
    <property type="nucleotide sequence ID" value="XM_001220359.1"/>
</dbReference>
<keyword evidence="1" id="KW-0479">Metal-binding</keyword>
<dbReference type="SMART" id="SM00659">
    <property type="entry name" value="RPOLCX"/>
    <property type="match status" value="1"/>
</dbReference>
<dbReference type="AlphaFoldDB" id="Q2HF65"/>
<protein>
    <submittedName>
        <fullName evidence="4">Uncharacterized protein</fullName>
    </submittedName>
</protein>
<dbReference type="InParanoid" id="Q2HF65"/>
<feature type="region of interest" description="Disordered" evidence="3">
    <location>
        <begin position="1"/>
        <end position="55"/>
    </location>
</feature>
<reference evidence="5" key="1">
    <citation type="journal article" date="2015" name="Genome Announc.">
        <title>Draft genome sequence of the cellulolytic fungus Chaetomium globosum.</title>
        <authorList>
            <person name="Cuomo C.A."/>
            <person name="Untereiner W.A."/>
            <person name="Ma L.-J."/>
            <person name="Grabherr M."/>
            <person name="Birren B.W."/>
        </authorList>
    </citation>
    <scope>NUCLEOTIDE SEQUENCE [LARGE SCALE GENOMIC DNA]</scope>
    <source>
        <strain evidence="5">ATCC 6205 / CBS 148.51 / DSM 1962 / NBRC 6347 / NRRL 1970</strain>
    </source>
</reference>
<gene>
    <name evidence="4" type="ORF">CHGG_01139</name>
</gene>
<evidence type="ECO:0000256" key="1">
    <source>
        <dbReference type="ARBA" id="ARBA00022723"/>
    </source>
</evidence>
<name>Q2HF65_CHAGB</name>
<feature type="compositionally biased region" description="Polar residues" evidence="3">
    <location>
        <begin position="14"/>
        <end position="46"/>
    </location>
</feature>
<dbReference type="OrthoDB" id="4563354at2759"/>
<organism evidence="4 5">
    <name type="scientific">Chaetomium globosum (strain ATCC 6205 / CBS 148.51 / DSM 1962 / NBRC 6347 / NRRL 1970)</name>
    <name type="common">Soil fungus</name>
    <dbReference type="NCBI Taxonomy" id="306901"/>
    <lineage>
        <taxon>Eukaryota</taxon>
        <taxon>Fungi</taxon>
        <taxon>Dikarya</taxon>
        <taxon>Ascomycota</taxon>
        <taxon>Pezizomycotina</taxon>
        <taxon>Sordariomycetes</taxon>
        <taxon>Sordariomycetidae</taxon>
        <taxon>Sordariales</taxon>
        <taxon>Chaetomiaceae</taxon>
        <taxon>Chaetomium</taxon>
    </lineage>
</organism>
<dbReference type="InterPro" id="IPR006591">
    <property type="entry name" value="RNAP_P/RPABC4"/>
</dbReference>
<evidence type="ECO:0000313" key="5">
    <source>
        <dbReference type="Proteomes" id="UP000001056"/>
    </source>
</evidence>
<dbReference type="GO" id="GO:0003899">
    <property type="term" value="F:DNA-directed RNA polymerase activity"/>
    <property type="evidence" value="ECO:0007669"/>
    <property type="project" value="InterPro"/>
</dbReference>
<dbReference type="EMBL" id="CH408029">
    <property type="protein sequence ID" value="EAQ92904.1"/>
    <property type="molecule type" value="Genomic_DNA"/>
</dbReference>
<dbReference type="GO" id="GO:0003677">
    <property type="term" value="F:DNA binding"/>
    <property type="evidence" value="ECO:0007669"/>
    <property type="project" value="InterPro"/>
</dbReference>
<keyword evidence="2" id="KW-0862">Zinc</keyword>
<dbReference type="GO" id="GO:0046872">
    <property type="term" value="F:metal ion binding"/>
    <property type="evidence" value="ECO:0007669"/>
    <property type="project" value="UniProtKB-KW"/>
</dbReference>
<dbReference type="HOGENOM" id="CLU_1772622_0_0_1"/>
<evidence type="ECO:0000256" key="2">
    <source>
        <dbReference type="ARBA" id="ARBA00022833"/>
    </source>
</evidence>